<dbReference type="Gene3D" id="3.60.20.30">
    <property type="entry name" value="(Glycosyl)asparaginase"/>
    <property type="match status" value="1"/>
</dbReference>
<dbReference type="FunFam" id="3.60.20.30:FF:000003">
    <property type="entry name" value="N(4)-(Beta-N-acetylglucosaminyl)-L-asparaginase isoform X1"/>
    <property type="match status" value="1"/>
</dbReference>
<evidence type="ECO:0000313" key="15">
    <source>
        <dbReference type="WBParaSite" id="ALUE_0000373301-mRNA-1"/>
    </source>
</evidence>
<dbReference type="InterPro" id="IPR000246">
    <property type="entry name" value="Peptidase_T2"/>
</dbReference>
<evidence type="ECO:0000256" key="2">
    <source>
        <dbReference type="ARBA" id="ARBA00022670"/>
    </source>
</evidence>
<evidence type="ECO:0000256" key="8">
    <source>
        <dbReference type="ARBA" id="ARBA00078726"/>
    </source>
</evidence>
<evidence type="ECO:0000256" key="10">
    <source>
        <dbReference type="ARBA" id="ARBA00080645"/>
    </source>
</evidence>
<organism evidence="14 15">
    <name type="scientific">Ascaris lumbricoides</name>
    <name type="common">Giant roundworm</name>
    <dbReference type="NCBI Taxonomy" id="6252"/>
    <lineage>
        <taxon>Eukaryota</taxon>
        <taxon>Metazoa</taxon>
        <taxon>Ecdysozoa</taxon>
        <taxon>Nematoda</taxon>
        <taxon>Chromadorea</taxon>
        <taxon>Rhabditida</taxon>
        <taxon>Spirurina</taxon>
        <taxon>Ascaridomorpha</taxon>
        <taxon>Ascaridoidea</taxon>
        <taxon>Ascarididae</taxon>
        <taxon>Ascaris</taxon>
    </lineage>
</organism>
<evidence type="ECO:0000256" key="3">
    <source>
        <dbReference type="ARBA" id="ARBA00022801"/>
    </source>
</evidence>
<comment type="similarity">
    <text evidence="1">Belongs to the Ntn-hydrolase family.</text>
</comment>
<name>A0A9J2P2U9_ASCLU</name>
<dbReference type="SUPFAM" id="SSF56235">
    <property type="entry name" value="N-terminal nucleophile aminohydrolases (Ntn hydrolases)"/>
    <property type="match status" value="1"/>
</dbReference>
<feature type="site" description="Cleavage; by autolysis" evidence="13">
    <location>
        <begin position="243"/>
        <end position="244"/>
    </location>
</feature>
<evidence type="ECO:0000313" key="14">
    <source>
        <dbReference type="Proteomes" id="UP000036681"/>
    </source>
</evidence>
<dbReference type="InterPro" id="IPR029055">
    <property type="entry name" value="Ntn_hydrolases_N"/>
</dbReference>
<dbReference type="PANTHER" id="PTHR10188:SF6">
    <property type="entry name" value="N(4)-(BETA-N-ACETYLGLUCOSAMINYL)-L-ASPARAGINASE"/>
    <property type="match status" value="1"/>
</dbReference>
<keyword evidence="3" id="KW-0378">Hydrolase</keyword>
<evidence type="ECO:0000256" key="6">
    <source>
        <dbReference type="ARBA" id="ARBA00053295"/>
    </source>
</evidence>
<dbReference type="PANTHER" id="PTHR10188">
    <property type="entry name" value="L-ASPARAGINASE"/>
    <property type="match status" value="1"/>
</dbReference>
<accession>A0A9J2P2U9</accession>
<dbReference type="CDD" id="cd04513">
    <property type="entry name" value="Glycosylasparaginase"/>
    <property type="match status" value="1"/>
</dbReference>
<dbReference type="Pfam" id="PF01112">
    <property type="entry name" value="Asparaginase_2"/>
    <property type="match status" value="2"/>
</dbReference>
<reference evidence="15" key="1">
    <citation type="submission" date="2023-03" db="UniProtKB">
        <authorList>
            <consortium name="WormBaseParasite"/>
        </authorList>
    </citation>
    <scope>IDENTIFICATION</scope>
</reference>
<protein>
    <recommendedName>
        <fullName evidence="7">N(4)-(beta-N-acetylglucosaminyl)-L-asparaginase</fullName>
        <ecNumber evidence="7">3.5.1.26</ecNumber>
    </recommendedName>
    <alternativeName>
        <fullName evidence="9">Aspartylglucosaminidase</fullName>
    </alternativeName>
    <alternativeName>
        <fullName evidence="8">Glycosylasparaginase</fullName>
    </alternativeName>
    <alternativeName>
        <fullName evidence="10">N4-(N-acetyl-beta-glucosaminyl)-L-asparagine amidase</fullName>
    </alternativeName>
</protein>
<evidence type="ECO:0000256" key="7">
    <source>
        <dbReference type="ARBA" id="ARBA00066729"/>
    </source>
</evidence>
<evidence type="ECO:0000256" key="12">
    <source>
        <dbReference type="PIRSR" id="PIRSR600246-2"/>
    </source>
</evidence>
<dbReference type="GO" id="GO:0005764">
    <property type="term" value="C:lysosome"/>
    <property type="evidence" value="ECO:0007669"/>
    <property type="project" value="TreeGrafter"/>
</dbReference>
<dbReference type="EC" id="3.5.1.26" evidence="7"/>
<dbReference type="GO" id="GO:0008233">
    <property type="term" value="F:peptidase activity"/>
    <property type="evidence" value="ECO:0007669"/>
    <property type="project" value="UniProtKB-KW"/>
</dbReference>
<evidence type="ECO:0000256" key="5">
    <source>
        <dbReference type="ARBA" id="ARBA00050421"/>
    </source>
</evidence>
<evidence type="ECO:0000256" key="11">
    <source>
        <dbReference type="PIRSR" id="PIRSR600246-1"/>
    </source>
</evidence>
<evidence type="ECO:0000256" key="9">
    <source>
        <dbReference type="ARBA" id="ARBA00079301"/>
    </source>
</evidence>
<proteinExistence type="inferred from homology"/>
<comment type="catalytic activity">
    <reaction evidence="5">
        <text>N(4)-(beta-N-acetyl-D-glucosaminyl)-L-asparagine + H2O = N-acetyl-beta-D-glucosaminylamine + L-aspartate + H(+)</text>
        <dbReference type="Rhea" id="RHEA:11544"/>
        <dbReference type="ChEBI" id="CHEBI:15377"/>
        <dbReference type="ChEBI" id="CHEBI:15378"/>
        <dbReference type="ChEBI" id="CHEBI:15947"/>
        <dbReference type="ChEBI" id="CHEBI:29991"/>
        <dbReference type="ChEBI" id="CHEBI:58080"/>
        <dbReference type="EC" id="3.5.1.26"/>
    </reaction>
</comment>
<feature type="active site" description="Nucleophile" evidence="11">
    <location>
        <position position="244"/>
    </location>
</feature>
<dbReference type="GO" id="GO:0006508">
    <property type="term" value="P:proteolysis"/>
    <property type="evidence" value="ECO:0007669"/>
    <property type="project" value="UniProtKB-KW"/>
</dbReference>
<dbReference type="Proteomes" id="UP000036681">
    <property type="component" value="Unplaced"/>
</dbReference>
<dbReference type="WBParaSite" id="ALUE_0000373301-mRNA-1">
    <property type="protein sequence ID" value="ALUE_0000373301-mRNA-1"/>
    <property type="gene ID" value="ALUE_0000373301"/>
</dbReference>
<dbReference type="GO" id="GO:0003948">
    <property type="term" value="F:N4-(beta-N-acetylglucosaminyl)-L-asparaginase activity"/>
    <property type="evidence" value="ECO:0007669"/>
    <property type="project" value="UniProtKB-EC"/>
</dbReference>
<keyword evidence="14" id="KW-1185">Reference proteome</keyword>
<evidence type="ECO:0000256" key="13">
    <source>
        <dbReference type="PIRSR" id="PIRSR600246-3"/>
    </source>
</evidence>
<keyword evidence="2" id="KW-0645">Protease</keyword>
<sequence length="381" mass="41318">MATPFPSKKILVMHVVMRRLLIMYCSLAVLVVTDAYQMVVTTWSAEGFQLATERAWTTLRDSDDRIESLLDGLSECERLQCDGTVGFGGSPDESGETRLDALIFDGPGHKMGAVGSLRRVKSAARVAHAVMKYTKHSFLVGEAGSLLHCCIMLHVALFELLTLRAIEATKFAIEMGFKEESLSTNHSRRLFEDWSANKCQPNFRKSVVPDPRSHCGPYRPAEFEQQCPEGAEACSKLERLSHDTIGMITVDSNGNMAVGTSTNGATHKVPGRIGDSPIPGAGAYVDNEIGAAAATGDGDIIMRFLPSYQAVEGMRSGETVQKATEIAILRIAKLYPNFSGALIAVNKNGEYAAACHGMTSFGYSFCDSYSKGVRVIVVKCL</sequence>
<feature type="binding site" evidence="12">
    <location>
        <begin position="272"/>
        <end position="275"/>
    </location>
    <ligand>
        <name>substrate</name>
    </ligand>
</feature>
<evidence type="ECO:0000256" key="4">
    <source>
        <dbReference type="ARBA" id="ARBA00022813"/>
    </source>
</evidence>
<evidence type="ECO:0000256" key="1">
    <source>
        <dbReference type="ARBA" id="ARBA00010872"/>
    </source>
</evidence>
<dbReference type="AlphaFoldDB" id="A0A9J2P2U9"/>
<comment type="function">
    <text evidence="6">Cleaves the GlcNAc-Asn bond which joins oligosaccharides to the peptide of asparagine-linked glycoproteins.</text>
</comment>
<feature type="binding site" evidence="12">
    <location>
        <begin position="295"/>
        <end position="298"/>
    </location>
    <ligand>
        <name>substrate</name>
    </ligand>
</feature>
<keyword evidence="4" id="KW-0068">Autocatalytic cleavage</keyword>